<protein>
    <submittedName>
        <fullName evidence="1">Uncharacterized protein</fullName>
    </submittedName>
</protein>
<gene>
    <name evidence="1" type="ORF">FSB_LOCUS14814</name>
</gene>
<evidence type="ECO:0000313" key="1">
    <source>
        <dbReference type="EMBL" id="SPC86932.1"/>
    </source>
</evidence>
<organism evidence="1">
    <name type="scientific">Fagus sylvatica</name>
    <name type="common">Beechnut</name>
    <dbReference type="NCBI Taxonomy" id="28930"/>
    <lineage>
        <taxon>Eukaryota</taxon>
        <taxon>Viridiplantae</taxon>
        <taxon>Streptophyta</taxon>
        <taxon>Embryophyta</taxon>
        <taxon>Tracheophyta</taxon>
        <taxon>Spermatophyta</taxon>
        <taxon>Magnoliopsida</taxon>
        <taxon>eudicotyledons</taxon>
        <taxon>Gunneridae</taxon>
        <taxon>Pentapetalae</taxon>
        <taxon>rosids</taxon>
        <taxon>fabids</taxon>
        <taxon>Fagales</taxon>
        <taxon>Fagaceae</taxon>
        <taxon>Fagus</taxon>
    </lineage>
</organism>
<sequence>MVLQGGSCHPQKYDPDLSFNEVDFSFSDYWIQILGLPINRQHDSSLQKIETIIGSFVETDLSVSGGGGGCHFVRVRVGFEINRPLPTGFPLDRGQLPALWIPFKFERLETLEGGKQPVDFWELVGQKYQPGIDLEGLRTANIAECDLRAAGFFGDACVLGTQAGPSQTQWEEAVQLALDSWHELQ</sequence>
<reference evidence="1" key="1">
    <citation type="submission" date="2018-02" db="EMBL/GenBank/DDBJ databases">
        <authorList>
            <person name="Cohen D.B."/>
            <person name="Kent A.D."/>
        </authorList>
    </citation>
    <scope>NUCLEOTIDE SEQUENCE</scope>
</reference>
<accession>A0A2N9FI54</accession>
<proteinExistence type="predicted"/>
<dbReference type="EMBL" id="OIVN01000887">
    <property type="protein sequence ID" value="SPC86932.1"/>
    <property type="molecule type" value="Genomic_DNA"/>
</dbReference>
<dbReference type="AlphaFoldDB" id="A0A2N9FI54"/>
<name>A0A2N9FI54_FAGSY</name>